<keyword evidence="2" id="KW-1185">Reference proteome</keyword>
<gene>
    <name evidence="1" type="ORF">MPL1_05579</name>
</gene>
<reference evidence="1 2" key="1">
    <citation type="journal article" date="2013" name="Genome Announc.">
        <title>Draft Genome Sequence of Methylophaga lonarensis MPLT, a Haloalkaliphilic (Non-Methane-Utilizing) Methylotroph.</title>
        <authorList>
            <person name="Shetty S.A."/>
            <person name="Marathe N.P."/>
            <person name="Munot H."/>
            <person name="Antony C.P."/>
            <person name="Dhotre D.P."/>
            <person name="Murrell J.C."/>
            <person name="Shouche Y.S."/>
        </authorList>
    </citation>
    <scope>NUCLEOTIDE SEQUENCE [LARGE SCALE GENOMIC DNA]</scope>
    <source>
        <strain evidence="1 2">MPL</strain>
    </source>
</reference>
<comment type="caution">
    <text evidence="1">The sequence shown here is derived from an EMBL/GenBank/DDBJ whole genome shotgun (WGS) entry which is preliminary data.</text>
</comment>
<sequence>MRSYRTISPLPAMTSIAGGILSVALAVGSRLPGITWHPALWSPDFPHYC</sequence>
<dbReference type="EMBL" id="APHR01000027">
    <property type="protein sequence ID" value="EMR13333.1"/>
    <property type="molecule type" value="Genomic_DNA"/>
</dbReference>
<proteinExistence type="predicted"/>
<organism evidence="1 2">
    <name type="scientific">Methylophaga lonarensis MPL</name>
    <dbReference type="NCBI Taxonomy" id="1286106"/>
    <lineage>
        <taxon>Bacteria</taxon>
        <taxon>Pseudomonadati</taxon>
        <taxon>Pseudomonadota</taxon>
        <taxon>Gammaproteobacteria</taxon>
        <taxon>Thiotrichales</taxon>
        <taxon>Piscirickettsiaceae</taxon>
        <taxon>Methylophaga</taxon>
    </lineage>
</organism>
<protein>
    <submittedName>
        <fullName evidence="1">Uncharacterized protein</fullName>
    </submittedName>
</protein>
<dbReference type="AntiFam" id="ANF00041">
    <property type="entry name" value="Antisense to RNaseP"/>
</dbReference>
<evidence type="ECO:0000313" key="2">
    <source>
        <dbReference type="Proteomes" id="UP000012019"/>
    </source>
</evidence>
<dbReference type="eggNOG" id="ENOG50333RY">
    <property type="taxonomic scope" value="Bacteria"/>
</dbReference>
<accession>M7NX43</accession>
<evidence type="ECO:0000313" key="1">
    <source>
        <dbReference type="EMBL" id="EMR13333.1"/>
    </source>
</evidence>
<dbReference type="AlphaFoldDB" id="M7NX43"/>
<name>M7NX43_9GAMM</name>
<dbReference type="Proteomes" id="UP000012019">
    <property type="component" value="Unassembled WGS sequence"/>
</dbReference>